<evidence type="ECO:0000313" key="2">
    <source>
        <dbReference type="Proteomes" id="UP000821845"/>
    </source>
</evidence>
<proteinExistence type="predicted"/>
<name>A0ACB7SSL5_HYAAI</name>
<keyword evidence="2" id="KW-1185">Reference proteome</keyword>
<organism evidence="1 2">
    <name type="scientific">Hyalomma asiaticum</name>
    <name type="common">Tick</name>
    <dbReference type="NCBI Taxonomy" id="266040"/>
    <lineage>
        <taxon>Eukaryota</taxon>
        <taxon>Metazoa</taxon>
        <taxon>Ecdysozoa</taxon>
        <taxon>Arthropoda</taxon>
        <taxon>Chelicerata</taxon>
        <taxon>Arachnida</taxon>
        <taxon>Acari</taxon>
        <taxon>Parasitiformes</taxon>
        <taxon>Ixodida</taxon>
        <taxon>Ixodoidea</taxon>
        <taxon>Ixodidae</taxon>
        <taxon>Hyalomminae</taxon>
        <taxon>Hyalomma</taxon>
    </lineage>
</organism>
<reference evidence="1" key="1">
    <citation type="submission" date="2020-05" db="EMBL/GenBank/DDBJ databases">
        <title>Large-scale comparative analyses of tick genomes elucidate their genetic diversity and vector capacities.</title>
        <authorList>
            <person name="Jia N."/>
            <person name="Wang J."/>
            <person name="Shi W."/>
            <person name="Du L."/>
            <person name="Sun Y."/>
            <person name="Zhan W."/>
            <person name="Jiang J."/>
            <person name="Wang Q."/>
            <person name="Zhang B."/>
            <person name="Ji P."/>
            <person name="Sakyi L.B."/>
            <person name="Cui X."/>
            <person name="Yuan T."/>
            <person name="Jiang B."/>
            <person name="Yang W."/>
            <person name="Lam T.T.-Y."/>
            <person name="Chang Q."/>
            <person name="Ding S."/>
            <person name="Wang X."/>
            <person name="Zhu J."/>
            <person name="Ruan X."/>
            <person name="Zhao L."/>
            <person name="Wei J."/>
            <person name="Que T."/>
            <person name="Du C."/>
            <person name="Cheng J."/>
            <person name="Dai P."/>
            <person name="Han X."/>
            <person name="Huang E."/>
            <person name="Gao Y."/>
            <person name="Liu J."/>
            <person name="Shao H."/>
            <person name="Ye R."/>
            <person name="Li L."/>
            <person name="Wei W."/>
            <person name="Wang X."/>
            <person name="Wang C."/>
            <person name="Yang T."/>
            <person name="Huo Q."/>
            <person name="Li W."/>
            <person name="Guo W."/>
            <person name="Chen H."/>
            <person name="Zhou L."/>
            <person name="Ni X."/>
            <person name="Tian J."/>
            <person name="Zhou Y."/>
            <person name="Sheng Y."/>
            <person name="Liu T."/>
            <person name="Pan Y."/>
            <person name="Xia L."/>
            <person name="Li J."/>
            <person name="Zhao F."/>
            <person name="Cao W."/>
        </authorList>
    </citation>
    <scope>NUCLEOTIDE SEQUENCE</scope>
    <source>
        <strain evidence="1">Hyas-2018</strain>
    </source>
</reference>
<dbReference type="EMBL" id="CM023483">
    <property type="protein sequence ID" value="KAH6936798.1"/>
    <property type="molecule type" value="Genomic_DNA"/>
</dbReference>
<gene>
    <name evidence="1" type="ORF">HPB50_022757</name>
</gene>
<comment type="caution">
    <text evidence="1">The sequence shown here is derived from an EMBL/GenBank/DDBJ whole genome shotgun (WGS) entry which is preliminary data.</text>
</comment>
<protein>
    <submittedName>
        <fullName evidence="1">Uncharacterized protein</fullName>
    </submittedName>
</protein>
<accession>A0ACB7SSL5</accession>
<evidence type="ECO:0000313" key="1">
    <source>
        <dbReference type="EMBL" id="KAH6936798.1"/>
    </source>
</evidence>
<dbReference type="Proteomes" id="UP000821845">
    <property type="component" value="Chromosome 3"/>
</dbReference>
<sequence>MQPSHLSAKPGNTDGVSSRDVVNSSSNRQAPDGAVRNAPQGNPPRTTPRRFDDWSPLYELDSASSYSPASTESQDTPRDTSVSSFPGEVTSKPAITGIPRATTRARQG</sequence>